<name>A0A381NRA1_9ZZZZ</name>
<accession>A0A381NRA1</accession>
<feature type="compositionally biased region" description="Polar residues" evidence="1">
    <location>
        <begin position="387"/>
        <end position="397"/>
    </location>
</feature>
<proteinExistence type="predicted"/>
<dbReference type="Gene3D" id="3.90.550.10">
    <property type="entry name" value="Spore Coat Polysaccharide Biosynthesis Protein SpsA, Chain A"/>
    <property type="match status" value="1"/>
</dbReference>
<dbReference type="EMBL" id="UINC01000475">
    <property type="protein sequence ID" value="SUZ56013.1"/>
    <property type="molecule type" value="Genomic_DNA"/>
</dbReference>
<protein>
    <recommendedName>
        <fullName evidence="3">Glycosyltransferase 2-like domain-containing protein</fullName>
    </recommendedName>
</protein>
<organism evidence="2">
    <name type="scientific">marine metagenome</name>
    <dbReference type="NCBI Taxonomy" id="408172"/>
    <lineage>
        <taxon>unclassified sequences</taxon>
        <taxon>metagenomes</taxon>
        <taxon>ecological metagenomes</taxon>
    </lineage>
</organism>
<dbReference type="SUPFAM" id="SSF53448">
    <property type="entry name" value="Nucleotide-diphospho-sugar transferases"/>
    <property type="match status" value="1"/>
</dbReference>
<evidence type="ECO:0000256" key="1">
    <source>
        <dbReference type="SAM" id="MobiDB-lite"/>
    </source>
</evidence>
<dbReference type="InterPro" id="IPR029044">
    <property type="entry name" value="Nucleotide-diphossugar_trans"/>
</dbReference>
<dbReference type="AlphaFoldDB" id="A0A381NRA1"/>
<gene>
    <name evidence="2" type="ORF">METZ01_LOCUS8867</name>
</gene>
<evidence type="ECO:0000313" key="2">
    <source>
        <dbReference type="EMBL" id="SUZ56013.1"/>
    </source>
</evidence>
<sequence length="417" mass="45888">MADFFQNGVITTLHDLGDRPTDDLEAELSSWAAERPMALAIPCLASEMDGPALGPMVDEIARIPYLDEVVIGLNQADANDFDRARRLFDRLPQHHRILWQDGPRLSAIHAELATHGLAPTQPGKGSNVWYCLGYFLASGRAETVALHDADVRTYDRRMVARLLYPVAHPSFEYAFSKGYYYRASAASSGSDVSASQGGDRLYGRVSRLFITPLVRALGLAFGRSDFLDYLDSFRYPLGGEYAMHADLVRTLRIPADWGLEIGLLAEVYRRYTTAQVCQVDIADRYDHKHQGLSPDDAGSGLHKMSIDTARSLFARLAASGTVLTHEGFQSLDATYTQAALDLVDKYGNDAAINGLVHDRHREEGAVEVFARAVIEAGAQFLADPNADSRSPSWSQVRTEVPDLPERLMKAVEADQGG</sequence>
<feature type="region of interest" description="Disordered" evidence="1">
    <location>
        <begin position="384"/>
        <end position="405"/>
    </location>
</feature>
<evidence type="ECO:0008006" key="3">
    <source>
        <dbReference type="Google" id="ProtNLM"/>
    </source>
</evidence>
<reference evidence="2" key="1">
    <citation type="submission" date="2018-05" db="EMBL/GenBank/DDBJ databases">
        <authorList>
            <person name="Lanie J.A."/>
            <person name="Ng W.-L."/>
            <person name="Kazmierczak K.M."/>
            <person name="Andrzejewski T.M."/>
            <person name="Davidsen T.M."/>
            <person name="Wayne K.J."/>
            <person name="Tettelin H."/>
            <person name="Glass J.I."/>
            <person name="Rusch D."/>
            <person name="Podicherti R."/>
            <person name="Tsui H.-C.T."/>
            <person name="Winkler M.E."/>
        </authorList>
    </citation>
    <scope>NUCLEOTIDE SEQUENCE</scope>
</reference>